<organism evidence="1">
    <name type="scientific">marine sediment metagenome</name>
    <dbReference type="NCBI Taxonomy" id="412755"/>
    <lineage>
        <taxon>unclassified sequences</taxon>
        <taxon>metagenomes</taxon>
        <taxon>ecological metagenomes</taxon>
    </lineage>
</organism>
<gene>
    <name evidence="1" type="ORF">LCGC14_3106100</name>
</gene>
<reference evidence="1" key="1">
    <citation type="journal article" date="2015" name="Nature">
        <title>Complex archaea that bridge the gap between prokaryotes and eukaryotes.</title>
        <authorList>
            <person name="Spang A."/>
            <person name="Saw J.H."/>
            <person name="Jorgensen S.L."/>
            <person name="Zaremba-Niedzwiedzka K."/>
            <person name="Martijn J."/>
            <person name="Lind A.E."/>
            <person name="van Eijk R."/>
            <person name="Schleper C."/>
            <person name="Guy L."/>
            <person name="Ettema T.J."/>
        </authorList>
    </citation>
    <scope>NUCLEOTIDE SEQUENCE</scope>
</reference>
<dbReference type="EMBL" id="LAZR01067080">
    <property type="protein sequence ID" value="KKK52319.1"/>
    <property type="molecule type" value="Genomic_DNA"/>
</dbReference>
<proteinExistence type="predicted"/>
<sequence length="135" mass="15183">MDPTVLTRLRRQGLHDLAKAYEIPVKMDGTKLEILPALIAAEQQGVFKRPAIHPYYLKKAGFNPDRSYENTDWGNPPKVKRSDNMANYKDMQKRAKALGLGMTCVGLKAPELAEAIRKAEHEQRQSESEIQGHVG</sequence>
<name>A0A0F8YDW6_9ZZZZ</name>
<accession>A0A0F8YDW6</accession>
<comment type="caution">
    <text evidence="1">The sequence shown here is derived from an EMBL/GenBank/DDBJ whole genome shotgun (WGS) entry which is preliminary data.</text>
</comment>
<feature type="non-terminal residue" evidence="1">
    <location>
        <position position="135"/>
    </location>
</feature>
<protein>
    <submittedName>
        <fullName evidence="1">Uncharacterized protein</fullName>
    </submittedName>
</protein>
<dbReference type="AlphaFoldDB" id="A0A0F8YDW6"/>
<evidence type="ECO:0000313" key="1">
    <source>
        <dbReference type="EMBL" id="KKK52319.1"/>
    </source>
</evidence>